<dbReference type="AlphaFoldDB" id="A0A2W4QQZ8"/>
<feature type="active site" evidence="1">
    <location>
        <position position="161"/>
    </location>
</feature>
<dbReference type="InterPro" id="IPR011757">
    <property type="entry name" value="Lytic_transglycosylase_MltB"/>
</dbReference>
<dbReference type="CDD" id="cd13399">
    <property type="entry name" value="Slt35-like"/>
    <property type="match status" value="1"/>
</dbReference>
<proteinExistence type="predicted"/>
<dbReference type="EMBL" id="QJPH01000454">
    <property type="protein sequence ID" value="PZN73556.1"/>
    <property type="molecule type" value="Genomic_DNA"/>
</dbReference>
<keyword evidence="2" id="KW-0732">Signal</keyword>
<evidence type="ECO:0000256" key="1">
    <source>
        <dbReference type="PIRSR" id="PIRSR611757-1"/>
    </source>
</evidence>
<sequence>MYRFSRILVPTFCLLLHGCTGHAPSGTTVAPDTPKTLPSQPQPVAIAPIGPPPELSIQPGPGIAERPDVQAFIAEMGRKHGFNTDALHQLFTAVNFQDAILSAIARPYEAKPWYAYKKLFLTDARIQGGIEFKQRNAQALANAENKYGVSPEIITAIIGVESSYGKRPGNYRVIDALSTLGFDYPKRGEFFRGELEQFLLLCRDEGMDPLKPTGSYAGAMGMPQFMPSSFRRLAADGDSDGRRDIWSNPADAIASVARYFAANGWQNGAPIAVSAKLEGVVSQGLASKSLKPDHALAQFLEMGVVPEEPVNGSPRAALVKLEEENGPAYWLGFQNLYAITRYNHSPLYAVAAYELSKRIASATHLPSTSP</sequence>
<dbReference type="Pfam" id="PF13406">
    <property type="entry name" value="SLT_2"/>
    <property type="match status" value="1"/>
</dbReference>
<organism evidence="4 5">
    <name type="scientific">Candidatus Methylumidiphilus alinenensis</name>
    <dbReference type="NCBI Taxonomy" id="2202197"/>
    <lineage>
        <taxon>Bacteria</taxon>
        <taxon>Pseudomonadati</taxon>
        <taxon>Pseudomonadota</taxon>
        <taxon>Gammaproteobacteria</taxon>
        <taxon>Methylococcales</taxon>
        <taxon>Candidatus Methylumidiphilus</taxon>
    </lineage>
</organism>
<accession>A0A2W4QQZ8</accession>
<dbReference type="PANTHER" id="PTHR30163">
    <property type="entry name" value="MEMBRANE-BOUND LYTIC MUREIN TRANSGLYCOSYLASE B"/>
    <property type="match status" value="1"/>
</dbReference>
<feature type="signal peptide" evidence="2">
    <location>
        <begin position="1"/>
        <end position="23"/>
    </location>
</feature>
<dbReference type="Proteomes" id="UP000249396">
    <property type="component" value="Unassembled WGS sequence"/>
</dbReference>
<dbReference type="NCBIfam" id="TIGR02282">
    <property type="entry name" value="MltB"/>
    <property type="match status" value="1"/>
</dbReference>
<protein>
    <submittedName>
        <fullName evidence="4">Lytic murein transglycosylase B</fullName>
    </submittedName>
</protein>
<dbReference type="Gene3D" id="1.10.8.350">
    <property type="entry name" value="Bacterial muramidase"/>
    <property type="match status" value="1"/>
</dbReference>
<evidence type="ECO:0000259" key="3">
    <source>
        <dbReference type="Pfam" id="PF13406"/>
    </source>
</evidence>
<dbReference type="InterPro" id="IPR031304">
    <property type="entry name" value="SLT_2"/>
</dbReference>
<dbReference type="GO" id="GO:0009253">
    <property type="term" value="P:peptidoglycan catabolic process"/>
    <property type="evidence" value="ECO:0007669"/>
    <property type="project" value="TreeGrafter"/>
</dbReference>
<evidence type="ECO:0000256" key="2">
    <source>
        <dbReference type="SAM" id="SignalP"/>
    </source>
</evidence>
<dbReference type="InterPro" id="IPR023346">
    <property type="entry name" value="Lysozyme-like_dom_sf"/>
</dbReference>
<name>A0A2W4QQZ8_9GAMM</name>
<feature type="chain" id="PRO_5016033731" evidence="2">
    <location>
        <begin position="24"/>
        <end position="370"/>
    </location>
</feature>
<gene>
    <name evidence="4" type="primary">mltB</name>
    <name evidence="4" type="ORF">DM484_22435</name>
</gene>
<dbReference type="FunFam" id="1.10.8.350:FF:000001">
    <property type="entry name" value="Lytic murein transglycosylase B"/>
    <property type="match status" value="1"/>
</dbReference>
<evidence type="ECO:0000313" key="5">
    <source>
        <dbReference type="Proteomes" id="UP000249396"/>
    </source>
</evidence>
<feature type="domain" description="Transglycosylase SLT" evidence="3">
    <location>
        <begin position="66"/>
        <end position="356"/>
    </location>
</feature>
<dbReference type="InterPro" id="IPR043426">
    <property type="entry name" value="MltB-like"/>
</dbReference>
<reference evidence="4 5" key="1">
    <citation type="journal article" date="2018" name="Aquat. Microb. Ecol.">
        <title>Gammaproteobacterial methanotrophs dominate.</title>
        <authorList>
            <person name="Rissanen A.J."/>
            <person name="Saarenheimo J."/>
            <person name="Tiirola M."/>
            <person name="Peura S."/>
            <person name="Aalto S.L."/>
            <person name="Karvinen A."/>
            <person name="Nykanen H."/>
        </authorList>
    </citation>
    <scope>NUCLEOTIDE SEQUENCE [LARGE SCALE GENOMIC DNA]</scope>
    <source>
        <strain evidence="4">AMbin10</strain>
    </source>
</reference>
<comment type="caution">
    <text evidence="4">The sequence shown here is derived from an EMBL/GenBank/DDBJ whole genome shotgun (WGS) entry which is preliminary data.</text>
</comment>
<dbReference type="SUPFAM" id="SSF53955">
    <property type="entry name" value="Lysozyme-like"/>
    <property type="match status" value="1"/>
</dbReference>
<dbReference type="PANTHER" id="PTHR30163:SF9">
    <property type="entry name" value="MEMBRANE-BOUND LYTIC MUREIN TRANSGLYCOSYLASE B"/>
    <property type="match status" value="1"/>
</dbReference>
<dbReference type="Gene3D" id="1.10.530.10">
    <property type="match status" value="1"/>
</dbReference>
<dbReference type="GO" id="GO:0008933">
    <property type="term" value="F:peptidoglycan lytic transglycosylase activity"/>
    <property type="evidence" value="ECO:0007669"/>
    <property type="project" value="TreeGrafter"/>
</dbReference>
<evidence type="ECO:0000313" key="4">
    <source>
        <dbReference type="EMBL" id="PZN73556.1"/>
    </source>
</evidence>